<sequence length="70" mass="7699">MTSITDHPHKVAIAAAQRLKHLISIEKNDIYLQQAMRSAHLVVMQSGILTDDTTRKSDTPMGFGTGLSIH</sequence>
<dbReference type="Proteomes" id="UP000732193">
    <property type="component" value="Unassembled WGS sequence"/>
</dbReference>
<protein>
    <submittedName>
        <fullName evidence="1">Uncharacterized protein</fullName>
    </submittedName>
</protein>
<dbReference type="AlphaFoldDB" id="A0AAE2VXJ7"/>
<evidence type="ECO:0000313" key="2">
    <source>
        <dbReference type="Proteomes" id="UP000732193"/>
    </source>
</evidence>
<gene>
    <name evidence="1" type="ORF">JQV55_08575</name>
</gene>
<comment type="caution">
    <text evidence="1">The sequence shown here is derived from an EMBL/GenBank/DDBJ whole genome shotgun (WGS) entry which is preliminary data.</text>
</comment>
<accession>A0AAE2VXJ7</accession>
<evidence type="ECO:0000313" key="1">
    <source>
        <dbReference type="EMBL" id="MBM1713614.1"/>
    </source>
</evidence>
<reference evidence="1 2" key="1">
    <citation type="submission" date="2021-01" db="EMBL/GenBank/DDBJ databases">
        <title>Diatom-associated Roseobacters Show Island Model of Population Structure.</title>
        <authorList>
            <person name="Qu L."/>
            <person name="Feng X."/>
            <person name="Chen Y."/>
            <person name="Li L."/>
            <person name="Wang X."/>
            <person name="Hu Z."/>
            <person name="Wang H."/>
            <person name="Luo H."/>
        </authorList>
    </citation>
    <scope>NUCLEOTIDE SEQUENCE [LARGE SCALE GENOMIC DNA]</scope>
    <source>
        <strain evidence="1 2">TR60-84</strain>
    </source>
</reference>
<dbReference type="EMBL" id="JAFBRM010000002">
    <property type="protein sequence ID" value="MBM1713614.1"/>
    <property type="molecule type" value="Genomic_DNA"/>
</dbReference>
<name>A0AAE2VXJ7_9RHOB</name>
<proteinExistence type="predicted"/>
<dbReference type="RefSeq" id="WP_203241969.1">
    <property type="nucleotide sequence ID" value="NZ_JAFBRH010000002.1"/>
</dbReference>
<organism evidence="1 2">
    <name type="scientific">Sulfitobacter geojensis</name>
    <dbReference type="NCBI Taxonomy" id="1342299"/>
    <lineage>
        <taxon>Bacteria</taxon>
        <taxon>Pseudomonadati</taxon>
        <taxon>Pseudomonadota</taxon>
        <taxon>Alphaproteobacteria</taxon>
        <taxon>Rhodobacterales</taxon>
        <taxon>Roseobacteraceae</taxon>
        <taxon>Sulfitobacter</taxon>
    </lineage>
</organism>
<keyword evidence="2" id="KW-1185">Reference proteome</keyword>